<comment type="subcellular location">
    <subcellularLocation>
        <location evidence="1">Membrane</location>
        <topology evidence="1">Multi-pass membrane protein</topology>
    </subcellularLocation>
</comment>
<keyword evidence="12" id="KW-1185">Reference proteome</keyword>
<evidence type="ECO:0000256" key="10">
    <source>
        <dbReference type="ARBA" id="ARBA00023303"/>
    </source>
</evidence>
<name>A0A2U1IWA8_SMIAN</name>
<dbReference type="PANTHER" id="PTHR10027:SF10">
    <property type="entry name" value="SLOWPOKE 2, ISOFORM D"/>
    <property type="match status" value="1"/>
</dbReference>
<keyword evidence="10" id="KW-0407">Ion channel</keyword>
<dbReference type="AlphaFoldDB" id="A0A2U1IWA8"/>
<keyword evidence="9" id="KW-0472">Membrane</keyword>
<evidence type="ECO:0000313" key="11">
    <source>
        <dbReference type="EMBL" id="PVZ97088.1"/>
    </source>
</evidence>
<evidence type="ECO:0000256" key="3">
    <source>
        <dbReference type="ARBA" id="ARBA00022538"/>
    </source>
</evidence>
<evidence type="ECO:0000256" key="6">
    <source>
        <dbReference type="ARBA" id="ARBA00022958"/>
    </source>
</evidence>
<sequence length="203" mass="22812">MNYRENMQFIGGNTELNVNEAYIQSFFRPCFMSGHCYSHIMLDTLICQSFYNDNLISLLRNLIFSQGNITREVEYSKMVAAGLSPSELPPIKPNMDLAYPNSSIFLVDIPEMFVGFPFSSMFMHYCFKENAVCIGLYRNSASVIENSTKAANQNSGSELINESASADNVPLSNTAYFVANPHQSTMLVRGDKAYILSSKFPRL</sequence>
<dbReference type="Proteomes" id="UP000245591">
    <property type="component" value="Unassembled WGS sequence"/>
</dbReference>
<evidence type="ECO:0000256" key="8">
    <source>
        <dbReference type="ARBA" id="ARBA00023065"/>
    </source>
</evidence>
<evidence type="ECO:0000256" key="5">
    <source>
        <dbReference type="ARBA" id="ARBA00022826"/>
    </source>
</evidence>
<keyword evidence="3" id="KW-0633">Potassium transport</keyword>
<dbReference type="GO" id="GO:0005267">
    <property type="term" value="F:potassium channel activity"/>
    <property type="evidence" value="ECO:0007669"/>
    <property type="project" value="UniProtKB-KW"/>
</dbReference>
<gene>
    <name evidence="11" type="ORF">BB558_006963</name>
</gene>
<keyword evidence="6" id="KW-0630">Potassium</keyword>
<dbReference type="InterPro" id="IPR047871">
    <property type="entry name" value="K_chnl_Slo-like"/>
</dbReference>
<keyword evidence="5" id="KW-0631">Potassium channel</keyword>
<protein>
    <submittedName>
        <fullName evidence="11">Uncharacterized protein</fullName>
    </submittedName>
</protein>
<dbReference type="EMBL" id="MBFU01000993">
    <property type="protein sequence ID" value="PVZ97088.1"/>
    <property type="molecule type" value="Genomic_DNA"/>
</dbReference>
<proteinExistence type="predicted"/>
<comment type="caution">
    <text evidence="11">The sequence shown here is derived from an EMBL/GenBank/DDBJ whole genome shotgun (WGS) entry which is preliminary data.</text>
</comment>
<dbReference type="GO" id="GO:0016020">
    <property type="term" value="C:membrane"/>
    <property type="evidence" value="ECO:0007669"/>
    <property type="project" value="UniProtKB-SubCell"/>
</dbReference>
<keyword evidence="2" id="KW-0813">Transport</keyword>
<evidence type="ECO:0000313" key="12">
    <source>
        <dbReference type="Proteomes" id="UP000245591"/>
    </source>
</evidence>
<keyword evidence="7" id="KW-1133">Transmembrane helix</keyword>
<accession>A0A2U1IWA8</accession>
<evidence type="ECO:0000256" key="4">
    <source>
        <dbReference type="ARBA" id="ARBA00022692"/>
    </source>
</evidence>
<evidence type="ECO:0000256" key="2">
    <source>
        <dbReference type="ARBA" id="ARBA00022448"/>
    </source>
</evidence>
<dbReference type="PANTHER" id="PTHR10027">
    <property type="entry name" value="CALCIUM-ACTIVATED POTASSIUM CHANNEL ALPHA CHAIN"/>
    <property type="match status" value="1"/>
</dbReference>
<keyword evidence="8" id="KW-0406">Ion transport</keyword>
<evidence type="ECO:0000256" key="7">
    <source>
        <dbReference type="ARBA" id="ARBA00022989"/>
    </source>
</evidence>
<reference evidence="11 12" key="1">
    <citation type="journal article" date="2018" name="MBio">
        <title>Comparative Genomics Reveals the Core Gene Toolbox for the Fungus-Insect Symbiosis.</title>
        <authorList>
            <person name="Wang Y."/>
            <person name="Stata M."/>
            <person name="Wang W."/>
            <person name="Stajich J.E."/>
            <person name="White M.M."/>
            <person name="Moncalvo J.M."/>
        </authorList>
    </citation>
    <scope>NUCLEOTIDE SEQUENCE [LARGE SCALE GENOMIC DNA]</scope>
    <source>
        <strain evidence="11 12">AUS-126-30</strain>
    </source>
</reference>
<evidence type="ECO:0000256" key="1">
    <source>
        <dbReference type="ARBA" id="ARBA00004141"/>
    </source>
</evidence>
<evidence type="ECO:0000256" key="9">
    <source>
        <dbReference type="ARBA" id="ARBA00023136"/>
    </source>
</evidence>
<keyword evidence="4" id="KW-0812">Transmembrane</keyword>
<organism evidence="11 12">
    <name type="scientific">Smittium angustum</name>
    <dbReference type="NCBI Taxonomy" id="133377"/>
    <lineage>
        <taxon>Eukaryota</taxon>
        <taxon>Fungi</taxon>
        <taxon>Fungi incertae sedis</taxon>
        <taxon>Zoopagomycota</taxon>
        <taxon>Kickxellomycotina</taxon>
        <taxon>Harpellomycetes</taxon>
        <taxon>Harpellales</taxon>
        <taxon>Legeriomycetaceae</taxon>
        <taxon>Smittium</taxon>
    </lineage>
</organism>